<evidence type="ECO:0000313" key="2">
    <source>
        <dbReference type="EMBL" id="KAK8114761.1"/>
    </source>
</evidence>
<keyword evidence="3" id="KW-1185">Reference proteome</keyword>
<organism evidence="2 3">
    <name type="scientific">Apiospora kogelbergensis</name>
    <dbReference type="NCBI Taxonomy" id="1337665"/>
    <lineage>
        <taxon>Eukaryota</taxon>
        <taxon>Fungi</taxon>
        <taxon>Dikarya</taxon>
        <taxon>Ascomycota</taxon>
        <taxon>Pezizomycotina</taxon>
        <taxon>Sordariomycetes</taxon>
        <taxon>Xylariomycetidae</taxon>
        <taxon>Amphisphaeriales</taxon>
        <taxon>Apiosporaceae</taxon>
        <taxon>Apiospora</taxon>
    </lineage>
</organism>
<dbReference type="Proteomes" id="UP001392437">
    <property type="component" value="Unassembled WGS sequence"/>
</dbReference>
<feature type="region of interest" description="Disordered" evidence="1">
    <location>
        <begin position="47"/>
        <end position="89"/>
    </location>
</feature>
<name>A0AAW0QWK1_9PEZI</name>
<feature type="compositionally biased region" description="Low complexity" evidence="1">
    <location>
        <begin position="1"/>
        <end position="13"/>
    </location>
</feature>
<feature type="compositionally biased region" description="Basic residues" evidence="1">
    <location>
        <begin position="76"/>
        <end position="89"/>
    </location>
</feature>
<protein>
    <submittedName>
        <fullName evidence="2">Uncharacterized protein</fullName>
    </submittedName>
</protein>
<evidence type="ECO:0000313" key="3">
    <source>
        <dbReference type="Proteomes" id="UP001392437"/>
    </source>
</evidence>
<comment type="caution">
    <text evidence="2">The sequence shown here is derived from an EMBL/GenBank/DDBJ whole genome shotgun (WGS) entry which is preliminary data.</text>
</comment>
<sequence length="89" mass="9361">MANHSSSKPSSSSKKSKKTDEAKPQYNVAEAWIGDQYTSGPWDAVGTVDAGQWNNASGYEGYPPATSVSAAQGSSKPKKKGEHKSSGKK</sequence>
<accession>A0AAW0QWK1</accession>
<reference evidence="2 3" key="1">
    <citation type="submission" date="2023-01" db="EMBL/GenBank/DDBJ databases">
        <title>Analysis of 21 Apiospora genomes using comparative genomics revels a genus with tremendous synthesis potential of carbohydrate active enzymes and secondary metabolites.</title>
        <authorList>
            <person name="Sorensen T."/>
        </authorList>
    </citation>
    <scope>NUCLEOTIDE SEQUENCE [LARGE SCALE GENOMIC DNA]</scope>
    <source>
        <strain evidence="2 3">CBS 117206</strain>
    </source>
</reference>
<dbReference type="AlphaFoldDB" id="A0AAW0QWK1"/>
<gene>
    <name evidence="2" type="ORF">PG999_006830</name>
</gene>
<evidence type="ECO:0000256" key="1">
    <source>
        <dbReference type="SAM" id="MobiDB-lite"/>
    </source>
</evidence>
<feature type="region of interest" description="Disordered" evidence="1">
    <location>
        <begin position="1"/>
        <end position="27"/>
    </location>
</feature>
<proteinExistence type="predicted"/>
<dbReference type="EMBL" id="JAQQWP010000006">
    <property type="protein sequence ID" value="KAK8114761.1"/>
    <property type="molecule type" value="Genomic_DNA"/>
</dbReference>